<evidence type="ECO:0000256" key="8">
    <source>
        <dbReference type="ARBA" id="ARBA00022777"/>
    </source>
</evidence>
<comment type="catalytic activity">
    <reaction evidence="12">
        <text>L-threonyl-[protein] + ATP = O-phospho-L-threonyl-[protein] + ADP + H(+)</text>
        <dbReference type="Rhea" id="RHEA:46608"/>
        <dbReference type="Rhea" id="RHEA-COMP:11060"/>
        <dbReference type="Rhea" id="RHEA-COMP:11605"/>
        <dbReference type="ChEBI" id="CHEBI:15378"/>
        <dbReference type="ChEBI" id="CHEBI:30013"/>
        <dbReference type="ChEBI" id="CHEBI:30616"/>
        <dbReference type="ChEBI" id="CHEBI:61977"/>
        <dbReference type="ChEBI" id="CHEBI:456216"/>
        <dbReference type="EC" id="2.7.11.1"/>
    </reaction>
</comment>
<keyword evidence="4" id="KW-0723">Serine/threonine-protein kinase</keyword>
<evidence type="ECO:0000256" key="6">
    <source>
        <dbReference type="ARBA" id="ARBA00022692"/>
    </source>
</evidence>
<dbReference type="InterPro" id="IPR001245">
    <property type="entry name" value="Ser-Thr/Tyr_kinase_cat_dom"/>
</dbReference>
<dbReference type="Pfam" id="PF07714">
    <property type="entry name" value="PK_Tyr_Ser-Thr"/>
    <property type="match status" value="1"/>
</dbReference>
<protein>
    <recommendedName>
        <fullName evidence="2">non-specific serine/threonine protein kinase</fullName>
        <ecNumber evidence="2">2.7.11.1</ecNumber>
    </recommendedName>
</protein>
<feature type="domain" description="Protein kinase" evidence="17">
    <location>
        <begin position="90"/>
        <end position="358"/>
    </location>
</feature>
<dbReference type="Proteomes" id="UP000237000">
    <property type="component" value="Unassembled WGS sequence"/>
</dbReference>
<dbReference type="Gene3D" id="1.10.510.10">
    <property type="entry name" value="Transferase(Phosphotransferase) domain 1"/>
    <property type="match status" value="1"/>
</dbReference>
<evidence type="ECO:0000256" key="13">
    <source>
        <dbReference type="ARBA" id="ARBA00048679"/>
    </source>
</evidence>
<name>A0A2P5ERX5_TREOI</name>
<keyword evidence="9 14" id="KW-0067">ATP-binding</keyword>
<comment type="catalytic activity">
    <reaction evidence="13">
        <text>L-seryl-[protein] + ATP = O-phospho-L-seryl-[protein] + ADP + H(+)</text>
        <dbReference type="Rhea" id="RHEA:17989"/>
        <dbReference type="Rhea" id="RHEA-COMP:9863"/>
        <dbReference type="Rhea" id="RHEA-COMP:11604"/>
        <dbReference type="ChEBI" id="CHEBI:15378"/>
        <dbReference type="ChEBI" id="CHEBI:29999"/>
        <dbReference type="ChEBI" id="CHEBI:30616"/>
        <dbReference type="ChEBI" id="CHEBI:83421"/>
        <dbReference type="ChEBI" id="CHEBI:456216"/>
        <dbReference type="EC" id="2.7.11.1"/>
    </reaction>
</comment>
<comment type="caution">
    <text evidence="18">The sequence shown here is derived from an EMBL/GenBank/DDBJ whole genome shotgun (WGS) entry which is preliminary data.</text>
</comment>
<sequence>MSKQTTTIVGGAAGAIALIAVVIGLVWFCKFHCKKSSNNNSETGSSDPSALVDWNRRGASSSGAAPPPPFGPVGARQFTMQELEQATKQFNDSNLIGYGSFGSVYKGFLHDGTVVAIKRRAGAHRKEFAAEVASLSEIRHRNLVTLLGYCQESGSQMLVFEYLPNGSVCNHLYGTRKDPPTKLEFKQRLSIALGAAKGLCHLHGLTPPMLHKNFKTANVLVDENFIAKVADAGVQKLLEKIEEAGPSRSSSVNVFQDPEIGISEAASQMSDVYSFGVFLLELVTGQEALRNDILVSNESLVQWVESRLSINNFVDHRLAGNFTLEGMRDLIKLTLQCMSFPGKRRPKMERVVIELERIQERDMALTTVMGEGTATITLASQLFS</sequence>
<evidence type="ECO:0000256" key="9">
    <source>
        <dbReference type="ARBA" id="ARBA00022840"/>
    </source>
</evidence>
<evidence type="ECO:0000256" key="5">
    <source>
        <dbReference type="ARBA" id="ARBA00022679"/>
    </source>
</evidence>
<evidence type="ECO:0000256" key="2">
    <source>
        <dbReference type="ARBA" id="ARBA00012513"/>
    </source>
</evidence>
<dbReference type="PROSITE" id="PS00107">
    <property type="entry name" value="PROTEIN_KINASE_ATP"/>
    <property type="match status" value="1"/>
</dbReference>
<keyword evidence="5" id="KW-0808">Transferase</keyword>
<dbReference type="PANTHER" id="PTHR47982:SF54">
    <property type="entry name" value="PROTEIN KINASE SUPERFAMILY PROTEIN"/>
    <property type="match status" value="1"/>
</dbReference>
<keyword evidence="19" id="KW-1185">Reference proteome</keyword>
<evidence type="ECO:0000256" key="1">
    <source>
        <dbReference type="ARBA" id="ARBA00004162"/>
    </source>
</evidence>
<feature type="binding site" evidence="14">
    <location>
        <position position="118"/>
    </location>
    <ligand>
        <name>ATP</name>
        <dbReference type="ChEBI" id="CHEBI:30616"/>
    </ligand>
</feature>
<dbReference type="AlphaFoldDB" id="A0A2P5ERX5"/>
<comment type="subcellular location">
    <subcellularLocation>
        <location evidence="1">Cell membrane</location>
        <topology evidence="1">Single-pass membrane protein</topology>
    </subcellularLocation>
</comment>
<evidence type="ECO:0000313" key="19">
    <source>
        <dbReference type="Proteomes" id="UP000237000"/>
    </source>
</evidence>
<organism evidence="18 19">
    <name type="scientific">Trema orientale</name>
    <name type="common">Charcoal tree</name>
    <name type="synonym">Celtis orientalis</name>
    <dbReference type="NCBI Taxonomy" id="63057"/>
    <lineage>
        <taxon>Eukaryota</taxon>
        <taxon>Viridiplantae</taxon>
        <taxon>Streptophyta</taxon>
        <taxon>Embryophyta</taxon>
        <taxon>Tracheophyta</taxon>
        <taxon>Spermatophyta</taxon>
        <taxon>Magnoliopsida</taxon>
        <taxon>eudicotyledons</taxon>
        <taxon>Gunneridae</taxon>
        <taxon>Pentapetalae</taxon>
        <taxon>rosids</taxon>
        <taxon>fabids</taxon>
        <taxon>Rosales</taxon>
        <taxon>Cannabaceae</taxon>
        <taxon>Trema</taxon>
    </lineage>
</organism>
<dbReference type="FunFam" id="3.30.200.20:FF:000415">
    <property type="entry name" value="receptor-like serine/threonine-protein kinase NCRK"/>
    <property type="match status" value="1"/>
</dbReference>
<evidence type="ECO:0000256" key="7">
    <source>
        <dbReference type="ARBA" id="ARBA00022741"/>
    </source>
</evidence>
<dbReference type="InterPro" id="IPR017441">
    <property type="entry name" value="Protein_kinase_ATP_BS"/>
</dbReference>
<proteinExistence type="predicted"/>
<evidence type="ECO:0000256" key="14">
    <source>
        <dbReference type="PROSITE-ProRule" id="PRU10141"/>
    </source>
</evidence>
<dbReference type="InterPro" id="IPR000719">
    <property type="entry name" value="Prot_kinase_dom"/>
</dbReference>
<accession>A0A2P5ERX5</accession>
<evidence type="ECO:0000256" key="15">
    <source>
        <dbReference type="SAM" id="MobiDB-lite"/>
    </source>
</evidence>
<dbReference type="GO" id="GO:0004674">
    <property type="term" value="F:protein serine/threonine kinase activity"/>
    <property type="evidence" value="ECO:0007669"/>
    <property type="project" value="UniProtKB-KW"/>
</dbReference>
<dbReference type="STRING" id="63057.A0A2P5ERX5"/>
<dbReference type="InParanoid" id="A0A2P5ERX5"/>
<evidence type="ECO:0000259" key="17">
    <source>
        <dbReference type="PROSITE" id="PS50011"/>
    </source>
</evidence>
<dbReference type="GO" id="GO:0005886">
    <property type="term" value="C:plasma membrane"/>
    <property type="evidence" value="ECO:0007669"/>
    <property type="project" value="UniProtKB-SubCell"/>
</dbReference>
<feature type="transmembrane region" description="Helical" evidence="16">
    <location>
        <begin position="7"/>
        <end position="28"/>
    </location>
</feature>
<feature type="compositionally biased region" description="Polar residues" evidence="15">
    <location>
        <begin position="37"/>
        <end position="48"/>
    </location>
</feature>
<keyword evidence="10 16" id="KW-1133">Transmembrane helix</keyword>
<evidence type="ECO:0000256" key="4">
    <source>
        <dbReference type="ARBA" id="ARBA00022527"/>
    </source>
</evidence>
<evidence type="ECO:0000256" key="16">
    <source>
        <dbReference type="SAM" id="Phobius"/>
    </source>
</evidence>
<dbReference type="SUPFAM" id="SSF56112">
    <property type="entry name" value="Protein kinase-like (PK-like)"/>
    <property type="match status" value="1"/>
</dbReference>
<keyword evidence="8 18" id="KW-0418">Kinase</keyword>
<evidence type="ECO:0000313" key="18">
    <source>
        <dbReference type="EMBL" id="PON88276.1"/>
    </source>
</evidence>
<evidence type="ECO:0000256" key="11">
    <source>
        <dbReference type="ARBA" id="ARBA00023136"/>
    </source>
</evidence>
<dbReference type="InterPro" id="IPR047117">
    <property type="entry name" value="PERK1-13-like"/>
</dbReference>
<keyword evidence="6 16" id="KW-0812">Transmembrane</keyword>
<keyword evidence="11 16" id="KW-0472">Membrane</keyword>
<evidence type="ECO:0000256" key="10">
    <source>
        <dbReference type="ARBA" id="ARBA00022989"/>
    </source>
</evidence>
<evidence type="ECO:0000256" key="12">
    <source>
        <dbReference type="ARBA" id="ARBA00047899"/>
    </source>
</evidence>
<keyword evidence="7 14" id="KW-0547">Nucleotide-binding</keyword>
<dbReference type="Gene3D" id="3.30.200.20">
    <property type="entry name" value="Phosphorylase Kinase, domain 1"/>
    <property type="match status" value="1"/>
</dbReference>
<dbReference type="GO" id="GO:0005524">
    <property type="term" value="F:ATP binding"/>
    <property type="evidence" value="ECO:0007669"/>
    <property type="project" value="UniProtKB-UniRule"/>
</dbReference>
<dbReference type="EC" id="2.7.11.1" evidence="2"/>
<keyword evidence="3" id="KW-1003">Cell membrane</keyword>
<reference evidence="19" key="1">
    <citation type="submission" date="2016-06" db="EMBL/GenBank/DDBJ databases">
        <title>Parallel loss of symbiosis genes in relatives of nitrogen-fixing non-legume Parasponia.</title>
        <authorList>
            <person name="Van Velzen R."/>
            <person name="Holmer R."/>
            <person name="Bu F."/>
            <person name="Rutten L."/>
            <person name="Van Zeijl A."/>
            <person name="Liu W."/>
            <person name="Santuari L."/>
            <person name="Cao Q."/>
            <person name="Sharma T."/>
            <person name="Shen D."/>
            <person name="Roswanjaya Y."/>
            <person name="Wardhani T."/>
            <person name="Kalhor M.S."/>
            <person name="Jansen J."/>
            <person name="Van den Hoogen J."/>
            <person name="Gungor B."/>
            <person name="Hartog M."/>
            <person name="Hontelez J."/>
            <person name="Verver J."/>
            <person name="Yang W.-C."/>
            <person name="Schijlen E."/>
            <person name="Repin R."/>
            <person name="Schilthuizen M."/>
            <person name="Schranz E."/>
            <person name="Heidstra R."/>
            <person name="Miyata K."/>
            <person name="Fedorova E."/>
            <person name="Kohlen W."/>
            <person name="Bisseling T."/>
            <person name="Smit S."/>
            <person name="Geurts R."/>
        </authorList>
    </citation>
    <scope>NUCLEOTIDE SEQUENCE [LARGE SCALE GENOMIC DNA]</scope>
    <source>
        <strain evidence="19">cv. RG33-2</strain>
    </source>
</reference>
<dbReference type="InterPro" id="IPR011009">
    <property type="entry name" value="Kinase-like_dom_sf"/>
</dbReference>
<dbReference type="FunFam" id="1.10.510.10:FF:000430">
    <property type="entry name" value="Protein kinase superfamily protein"/>
    <property type="match status" value="1"/>
</dbReference>
<evidence type="ECO:0000256" key="3">
    <source>
        <dbReference type="ARBA" id="ARBA00022475"/>
    </source>
</evidence>
<gene>
    <name evidence="18" type="ORF">TorRG33x02_158630</name>
</gene>
<feature type="region of interest" description="Disordered" evidence="15">
    <location>
        <begin position="37"/>
        <end position="75"/>
    </location>
</feature>
<dbReference type="PROSITE" id="PS50011">
    <property type="entry name" value="PROTEIN_KINASE_DOM"/>
    <property type="match status" value="1"/>
</dbReference>
<dbReference type="PANTHER" id="PTHR47982">
    <property type="entry name" value="PROLINE-RICH RECEPTOR-LIKE PROTEIN KINASE PERK4"/>
    <property type="match status" value="1"/>
</dbReference>
<dbReference type="EMBL" id="JXTC01000107">
    <property type="protein sequence ID" value="PON88276.1"/>
    <property type="molecule type" value="Genomic_DNA"/>
</dbReference>
<dbReference type="OrthoDB" id="4062651at2759"/>